<dbReference type="AlphaFoldDB" id="A0A2S5AAH4"/>
<evidence type="ECO:0000313" key="2">
    <source>
        <dbReference type="EMBL" id="POY39113.1"/>
    </source>
</evidence>
<dbReference type="Proteomes" id="UP000236893">
    <property type="component" value="Unassembled WGS sequence"/>
</dbReference>
<feature type="domain" description="DUF5672" evidence="1">
    <location>
        <begin position="66"/>
        <end position="233"/>
    </location>
</feature>
<dbReference type="Pfam" id="PF18922">
    <property type="entry name" value="DUF5672"/>
    <property type="match status" value="1"/>
</dbReference>
<evidence type="ECO:0000259" key="1">
    <source>
        <dbReference type="Pfam" id="PF18922"/>
    </source>
</evidence>
<dbReference type="InterPro" id="IPR043729">
    <property type="entry name" value="DUF5672"/>
</dbReference>
<keyword evidence="3" id="KW-1185">Reference proteome</keyword>
<name>A0A2S5AAH4_9SPHI</name>
<gene>
    <name evidence="2" type="ORF">C3K47_01045</name>
</gene>
<organism evidence="2 3">
    <name type="scientific">Solitalea longa</name>
    <dbReference type="NCBI Taxonomy" id="2079460"/>
    <lineage>
        <taxon>Bacteria</taxon>
        <taxon>Pseudomonadati</taxon>
        <taxon>Bacteroidota</taxon>
        <taxon>Sphingobacteriia</taxon>
        <taxon>Sphingobacteriales</taxon>
        <taxon>Sphingobacteriaceae</taxon>
        <taxon>Solitalea</taxon>
    </lineage>
</organism>
<proteinExistence type="predicted"/>
<comment type="caution">
    <text evidence="2">The sequence shown here is derived from an EMBL/GenBank/DDBJ whole genome shotgun (WGS) entry which is preliminary data.</text>
</comment>
<reference evidence="2 3" key="1">
    <citation type="submission" date="2018-01" db="EMBL/GenBank/DDBJ databases">
        <authorList>
            <person name="Gaut B.S."/>
            <person name="Morton B.R."/>
            <person name="Clegg M.T."/>
            <person name="Duvall M.R."/>
        </authorList>
    </citation>
    <scope>NUCLEOTIDE SEQUENCE [LARGE SCALE GENOMIC DNA]</scope>
    <source>
        <strain evidence="2 3">HR-AV</strain>
    </source>
</reference>
<sequence>MRNAGKKVTNRVNRPCVVIPVYKTSISDDELLSLNLCKKILGHYTVILAAPEGMSVEAYLTFWPELKIERFKASYFKNTKAYSKMLLSAGFYGRFLEYDYMLIYQGDALVFKDELQYWCDQNYTYIGSPWIDAHWIQLYKDYHLGFIEKRINRVGNGGLSLRRVKTFYKACKWLWPIASLFWKEEDVFWSNVAYFLYPGFRIPDFNTALKFSFELQPRKAFDLNNQQIPFGCHAWEKYDRVFWEDILKKNEVLTFK</sequence>
<evidence type="ECO:0000313" key="3">
    <source>
        <dbReference type="Proteomes" id="UP000236893"/>
    </source>
</evidence>
<protein>
    <recommendedName>
        <fullName evidence="1">DUF5672 domain-containing protein</fullName>
    </recommendedName>
</protein>
<accession>A0A2S5AAH4</accession>
<dbReference type="EMBL" id="PQVF01000001">
    <property type="protein sequence ID" value="POY39113.1"/>
    <property type="molecule type" value="Genomic_DNA"/>
</dbReference>